<proteinExistence type="predicted"/>
<reference evidence="1 2" key="1">
    <citation type="submission" date="2024-02" db="EMBL/GenBank/DDBJ databases">
        <title>Chromosome-scale genome assembly of the rough periwinkle Littorina saxatilis.</title>
        <authorList>
            <person name="De Jode A."/>
            <person name="Faria R."/>
            <person name="Formenti G."/>
            <person name="Sims Y."/>
            <person name="Smith T.P."/>
            <person name="Tracey A."/>
            <person name="Wood J.M.D."/>
            <person name="Zagrodzka Z.B."/>
            <person name="Johannesson K."/>
            <person name="Butlin R.K."/>
            <person name="Leder E.H."/>
        </authorList>
    </citation>
    <scope>NUCLEOTIDE SEQUENCE [LARGE SCALE GENOMIC DNA]</scope>
    <source>
        <strain evidence="1">Snail1</strain>
        <tissue evidence="1">Muscle</tissue>
    </source>
</reference>
<dbReference type="EMBL" id="JBAMIC010000003">
    <property type="protein sequence ID" value="KAK7109988.1"/>
    <property type="molecule type" value="Genomic_DNA"/>
</dbReference>
<dbReference type="Proteomes" id="UP001374579">
    <property type="component" value="Unassembled WGS sequence"/>
</dbReference>
<protein>
    <submittedName>
        <fullName evidence="1">Uncharacterized protein</fullName>
    </submittedName>
</protein>
<organism evidence="1 2">
    <name type="scientific">Littorina saxatilis</name>
    <dbReference type="NCBI Taxonomy" id="31220"/>
    <lineage>
        <taxon>Eukaryota</taxon>
        <taxon>Metazoa</taxon>
        <taxon>Spiralia</taxon>
        <taxon>Lophotrochozoa</taxon>
        <taxon>Mollusca</taxon>
        <taxon>Gastropoda</taxon>
        <taxon>Caenogastropoda</taxon>
        <taxon>Littorinimorpha</taxon>
        <taxon>Littorinoidea</taxon>
        <taxon>Littorinidae</taxon>
        <taxon>Littorina</taxon>
    </lineage>
</organism>
<keyword evidence="2" id="KW-1185">Reference proteome</keyword>
<dbReference type="AlphaFoldDB" id="A0AAN9BPX1"/>
<gene>
    <name evidence="1" type="ORF">V1264_013931</name>
</gene>
<evidence type="ECO:0000313" key="2">
    <source>
        <dbReference type="Proteomes" id="UP001374579"/>
    </source>
</evidence>
<comment type="caution">
    <text evidence="1">The sequence shown here is derived from an EMBL/GenBank/DDBJ whole genome shotgun (WGS) entry which is preliminary data.</text>
</comment>
<accession>A0AAN9BPX1</accession>
<sequence length="215" mass="25122">MLQKTTSCLQLTCLLATSQYGDLYWNKMQAAQRTSCSRFTAELPAPHHSTPTNNYFSGDGKSYVWGDASYYVPSERSWIRYPDYRSLPRESRRDAKDFQSEDEWVNFMRNRDQPTGYYHSRVGIRGSGVPALRLNGFTRALPSMPGRELFLQPWPKSDAWVPPVRRGRGEYYGYYHERIENERVRRNHELPLSQRIEPGHLPMVAYNSRCGFQQP</sequence>
<name>A0AAN9BPX1_9CAEN</name>
<evidence type="ECO:0000313" key="1">
    <source>
        <dbReference type="EMBL" id="KAK7109988.1"/>
    </source>
</evidence>